<evidence type="ECO:0000313" key="3">
    <source>
        <dbReference type="Proteomes" id="UP001207742"/>
    </source>
</evidence>
<keyword evidence="3" id="KW-1185">Reference proteome</keyword>
<accession>A0ABT3IJA7</accession>
<dbReference type="InterPro" id="IPR001466">
    <property type="entry name" value="Beta-lactam-related"/>
</dbReference>
<evidence type="ECO:0000259" key="1">
    <source>
        <dbReference type="Pfam" id="PF00144"/>
    </source>
</evidence>
<dbReference type="PANTHER" id="PTHR43283">
    <property type="entry name" value="BETA-LACTAMASE-RELATED"/>
    <property type="match status" value="1"/>
</dbReference>
<dbReference type="RefSeq" id="WP_264729543.1">
    <property type="nucleotide sequence ID" value="NZ_JAPDNR010000001.1"/>
</dbReference>
<dbReference type="SUPFAM" id="SSF56601">
    <property type="entry name" value="beta-lactamase/transpeptidase-like"/>
    <property type="match status" value="1"/>
</dbReference>
<protein>
    <submittedName>
        <fullName evidence="2">Beta-lactamase family protein</fullName>
    </submittedName>
</protein>
<dbReference type="InterPro" id="IPR050789">
    <property type="entry name" value="Diverse_Enzym_Activities"/>
</dbReference>
<dbReference type="InterPro" id="IPR012338">
    <property type="entry name" value="Beta-lactam/transpept-like"/>
</dbReference>
<evidence type="ECO:0000313" key="2">
    <source>
        <dbReference type="EMBL" id="MCW3484024.1"/>
    </source>
</evidence>
<dbReference type="EMBL" id="JAPDNS010000001">
    <property type="protein sequence ID" value="MCW3484024.1"/>
    <property type="molecule type" value="Genomic_DNA"/>
</dbReference>
<comment type="caution">
    <text evidence="2">The sequence shown here is derived from an EMBL/GenBank/DDBJ whole genome shotgun (WGS) entry which is preliminary data.</text>
</comment>
<proteinExistence type="predicted"/>
<reference evidence="2 3" key="1">
    <citation type="submission" date="2022-10" db="EMBL/GenBank/DDBJ databases">
        <title>Chitinophaga nivalis PC15 sp. nov., isolated from Pyeongchang county, South Korea.</title>
        <authorList>
            <person name="Trinh H.N."/>
        </authorList>
    </citation>
    <scope>NUCLEOTIDE SEQUENCE [LARGE SCALE GENOMIC DNA]</scope>
    <source>
        <strain evidence="2 3">PC14</strain>
    </source>
</reference>
<gene>
    <name evidence="2" type="ORF">OL497_08975</name>
</gene>
<feature type="domain" description="Beta-lactamase-related" evidence="1">
    <location>
        <begin position="35"/>
        <end position="399"/>
    </location>
</feature>
<dbReference type="Pfam" id="PF00144">
    <property type="entry name" value="Beta-lactamase"/>
    <property type="match status" value="1"/>
</dbReference>
<name>A0ABT3IJA7_9BACT</name>
<dbReference type="Proteomes" id="UP001207742">
    <property type="component" value="Unassembled WGS sequence"/>
</dbReference>
<dbReference type="Gene3D" id="3.40.710.10">
    <property type="entry name" value="DD-peptidase/beta-lactamase superfamily"/>
    <property type="match status" value="1"/>
</dbReference>
<sequence length="430" mass="47828">MMKIYSILVFLSILIYSPTVWAQLEFNQQRAQQIDSVIHRNMQAQHITGATALIIKNGTVVYSKAFGYADTETRKPMTINSIFRIASQTKPVTSLAVMMLWEKGKFLLDDPVSRYIPAFKNPRVVATFNPADSSYTTQAANREITVRDLLRHTSGIDYAAIFGNATMRAIYAKAGVFSGVGTTTSDLATQINLLAQQPLRHQPGAAFSYGQNIDVLGRLVEIWSGQPLDVFMQENIFTPLEMKDTHFHLPAAKHARLVSLYENQGSRLVKVNHPIYDGVDPLFPLVQGAYLSGGAGLVSTVNDYAKFLSLFMHKGRYQHKNIISPKTVELMLTNQLVPGLPVPGLPENFQFTLGGFALETDKNDYLQPLSKGSYGWGGAFNSHAWGDPQEALIGLLFTQEYLSLYWRIGEEFKVATYQALLPSAYSRSGK</sequence>
<dbReference type="PANTHER" id="PTHR43283:SF3">
    <property type="entry name" value="BETA-LACTAMASE FAMILY PROTEIN (AFU_ORTHOLOGUE AFUA_5G07500)"/>
    <property type="match status" value="1"/>
</dbReference>
<organism evidence="2 3">
    <name type="scientific">Chitinophaga nivalis</name>
    <dbReference type="NCBI Taxonomy" id="2991709"/>
    <lineage>
        <taxon>Bacteria</taxon>
        <taxon>Pseudomonadati</taxon>
        <taxon>Bacteroidota</taxon>
        <taxon>Chitinophagia</taxon>
        <taxon>Chitinophagales</taxon>
        <taxon>Chitinophagaceae</taxon>
        <taxon>Chitinophaga</taxon>
    </lineage>
</organism>